<gene>
    <name evidence="2" type="ORF">EJ08DRAFT_651766</name>
</gene>
<accession>A0A9P4NLQ7</accession>
<evidence type="ECO:0000313" key="2">
    <source>
        <dbReference type="EMBL" id="KAF2426511.1"/>
    </source>
</evidence>
<dbReference type="EMBL" id="MU007064">
    <property type="protein sequence ID" value="KAF2426511.1"/>
    <property type="molecule type" value="Genomic_DNA"/>
</dbReference>
<evidence type="ECO:0000256" key="1">
    <source>
        <dbReference type="SAM" id="MobiDB-lite"/>
    </source>
</evidence>
<dbReference type="Proteomes" id="UP000800235">
    <property type="component" value="Unassembled WGS sequence"/>
</dbReference>
<keyword evidence="3" id="KW-1185">Reference proteome</keyword>
<feature type="region of interest" description="Disordered" evidence="1">
    <location>
        <begin position="48"/>
        <end position="68"/>
    </location>
</feature>
<sequence>MAISAFAREAEAVQPVSSHVSDPSLRPFLQASFDPAEYLNNTLPSLSITSQPVQGRPSTSSPPVPLSELSSQTQTLLSQLNAQASRLNTILTQLTDDILRCGGRLAYEVEVLRGEAVGLSDTLNGGIHDDISRFKPSIVPDASSASVENVEENAPSNESTNLEDSTYITQLRTFAHVRQRLDTVVKVFGEAMQWALPPSEVSQLSSFISMSGPEPGADSQSREEKGQEFAERLRIEVADMIVTADSTEAGHKAASERIRALMDLAMVWKGTAEEKARVRFVEGLAKLAEARLRELDRELSDERYRSASPRKGLQSSRTVHTEKGKGFLDGLLQIQQSK</sequence>
<dbReference type="AlphaFoldDB" id="A0A9P4NLQ7"/>
<proteinExistence type="predicted"/>
<dbReference type="Gene3D" id="6.10.250.2790">
    <property type="match status" value="1"/>
</dbReference>
<feature type="region of interest" description="Disordered" evidence="1">
    <location>
        <begin position="298"/>
        <end position="324"/>
    </location>
</feature>
<organism evidence="2 3">
    <name type="scientific">Tothia fuscella</name>
    <dbReference type="NCBI Taxonomy" id="1048955"/>
    <lineage>
        <taxon>Eukaryota</taxon>
        <taxon>Fungi</taxon>
        <taxon>Dikarya</taxon>
        <taxon>Ascomycota</taxon>
        <taxon>Pezizomycotina</taxon>
        <taxon>Dothideomycetes</taxon>
        <taxon>Pleosporomycetidae</taxon>
        <taxon>Venturiales</taxon>
        <taxon>Cylindrosympodiaceae</taxon>
        <taxon>Tothia</taxon>
    </lineage>
</organism>
<dbReference type="OrthoDB" id="5413829at2759"/>
<name>A0A9P4NLQ7_9PEZI</name>
<reference evidence="2" key="1">
    <citation type="journal article" date="2020" name="Stud. Mycol.">
        <title>101 Dothideomycetes genomes: a test case for predicting lifestyles and emergence of pathogens.</title>
        <authorList>
            <person name="Haridas S."/>
            <person name="Albert R."/>
            <person name="Binder M."/>
            <person name="Bloem J."/>
            <person name="Labutti K."/>
            <person name="Salamov A."/>
            <person name="Andreopoulos B."/>
            <person name="Baker S."/>
            <person name="Barry K."/>
            <person name="Bills G."/>
            <person name="Bluhm B."/>
            <person name="Cannon C."/>
            <person name="Castanera R."/>
            <person name="Culley D."/>
            <person name="Daum C."/>
            <person name="Ezra D."/>
            <person name="Gonzalez J."/>
            <person name="Henrissat B."/>
            <person name="Kuo A."/>
            <person name="Liang C."/>
            <person name="Lipzen A."/>
            <person name="Lutzoni F."/>
            <person name="Magnuson J."/>
            <person name="Mondo S."/>
            <person name="Nolan M."/>
            <person name="Ohm R."/>
            <person name="Pangilinan J."/>
            <person name="Park H.-J."/>
            <person name="Ramirez L."/>
            <person name="Alfaro M."/>
            <person name="Sun H."/>
            <person name="Tritt A."/>
            <person name="Yoshinaga Y."/>
            <person name="Zwiers L.-H."/>
            <person name="Turgeon B."/>
            <person name="Goodwin S."/>
            <person name="Spatafora J."/>
            <person name="Crous P."/>
            <person name="Grigoriev I."/>
        </authorList>
    </citation>
    <scope>NUCLEOTIDE SEQUENCE</scope>
    <source>
        <strain evidence="2">CBS 130266</strain>
    </source>
</reference>
<protein>
    <submittedName>
        <fullName evidence="2">Uncharacterized protein</fullName>
    </submittedName>
</protein>
<comment type="caution">
    <text evidence="2">The sequence shown here is derived from an EMBL/GenBank/DDBJ whole genome shotgun (WGS) entry which is preliminary data.</text>
</comment>
<evidence type="ECO:0000313" key="3">
    <source>
        <dbReference type="Proteomes" id="UP000800235"/>
    </source>
</evidence>